<keyword evidence="1" id="KW-0472">Membrane</keyword>
<name>A0A6G8MY80_9VIRU</name>
<reference evidence="2" key="1">
    <citation type="submission" date="2019-12" db="EMBL/GenBank/DDBJ databases">
        <title>The DNA Methylation Landscape of Giant Viruses.</title>
        <authorList>
            <person name="Jeudy S."/>
            <person name="Rigou S."/>
            <person name="Alempic J.-M."/>
            <person name="Claverie J.-M."/>
            <person name="Abergel C."/>
            <person name="Legendre M."/>
        </authorList>
    </citation>
    <scope>NUCLEOTIDE SEQUENCE</scope>
    <source>
        <strain evidence="2">P4</strain>
    </source>
</reference>
<keyword evidence="3" id="KW-1185">Reference proteome</keyword>
<keyword evidence="1" id="KW-1133">Transmembrane helix</keyword>
<evidence type="ECO:0000313" key="2">
    <source>
        <dbReference type="EMBL" id="QIN54511.1"/>
    </source>
</evidence>
<proteinExistence type="predicted"/>
<keyword evidence="1" id="KW-0812">Transmembrane</keyword>
<sequence>MNLQSTKEKGQIRVELHPEEDGVKVFLFQGDYKQVHHVSDELFLLTGMKPDMRNIHATIECFVRETGFLIDKDKPRKQELQRFLVYLSQSKEEEMRELATQLSIFLIDEWNMFVIVFVVFVIIVLVYTAYSQQSR</sequence>
<evidence type="ECO:0000313" key="3">
    <source>
        <dbReference type="Proteomes" id="UP001224087"/>
    </source>
</evidence>
<dbReference type="EMBL" id="MN873693">
    <property type="protein sequence ID" value="QIN54511.1"/>
    <property type="molecule type" value="Genomic_DNA"/>
</dbReference>
<dbReference type="Proteomes" id="UP001224087">
    <property type="component" value="Segment"/>
</dbReference>
<evidence type="ECO:0000256" key="1">
    <source>
        <dbReference type="SAM" id="Phobius"/>
    </source>
</evidence>
<feature type="transmembrane region" description="Helical" evidence="1">
    <location>
        <begin position="110"/>
        <end position="130"/>
    </location>
</feature>
<protein>
    <submittedName>
        <fullName evidence="2">Membrane protein</fullName>
    </submittedName>
</protein>
<organism evidence="2 3">
    <name type="scientific">Cedratvirus kamchatka</name>
    <dbReference type="NCBI Taxonomy" id="2716914"/>
    <lineage>
        <taxon>Viruses</taxon>
        <taxon>Pithoviruses</taxon>
        <taxon>Orthocedratvirinae</taxon>
        <taxon>Alphacedratvirus</taxon>
        <taxon>Alphacedratvirus rossiense</taxon>
    </lineage>
</organism>
<gene>
    <name evidence="2" type="primary">ck386</name>
</gene>
<accession>A0A6G8MY80</accession>